<dbReference type="EC" id="2.8.1.12" evidence="3"/>
<evidence type="ECO:0000256" key="4">
    <source>
        <dbReference type="ARBA" id="ARBA00013858"/>
    </source>
</evidence>
<evidence type="ECO:0000256" key="10">
    <source>
        <dbReference type="ARBA" id="ARBA00032474"/>
    </source>
</evidence>
<dbReference type="KEGG" id="cjj:CJJ81176_1510"/>
<proteinExistence type="inferred from homology"/>
<protein>
    <recommendedName>
        <fullName evidence="4">Molybdopterin synthase catalytic subunit</fullName>
        <ecNumber evidence="3">2.8.1.12</ecNumber>
    </recommendedName>
    <alternativeName>
        <fullName evidence="9">MPT synthase subunit 2</fullName>
    </alternativeName>
    <alternativeName>
        <fullName evidence="7">Molybdenum cofactor biosynthesis protein E</fullName>
    </alternativeName>
    <alternativeName>
        <fullName evidence="8">Molybdopterin-converting factor large subunit</fullName>
    </alternativeName>
    <alternativeName>
        <fullName evidence="10">Molybdopterin-converting factor subunit 2</fullName>
    </alternativeName>
</protein>
<dbReference type="Proteomes" id="UP000000646">
    <property type="component" value="Chromosome"/>
</dbReference>
<name>A0A0H3PAG4_CAMJJ</name>
<evidence type="ECO:0000256" key="6">
    <source>
        <dbReference type="ARBA" id="ARBA00026066"/>
    </source>
</evidence>
<sequence length="148" mass="16997">MEHFTLYQGSLDIPKIYSQWYEFAKDKNCGALLTFCGIVREEGGIEALSFDIYEPLLKKWFDEWQKRVDFDGISLLFAHSIGDVAVHESSYFAGILSKQRKLGLKLLNEFVEDFKASAPIWKYDVINKERIYAKERSTKLCGAGLLKG</sequence>
<evidence type="ECO:0000256" key="3">
    <source>
        <dbReference type="ARBA" id="ARBA00011950"/>
    </source>
</evidence>
<dbReference type="CDD" id="cd00756">
    <property type="entry name" value="MoaE"/>
    <property type="match status" value="1"/>
</dbReference>
<reference evidence="13" key="1">
    <citation type="submission" date="2006-12" db="EMBL/GenBank/DDBJ databases">
        <authorList>
            <person name="Fouts D.E."/>
            <person name="Nelson K.E."/>
            <person name="Sebastian Y."/>
        </authorList>
    </citation>
    <scope>NUCLEOTIDE SEQUENCE [LARGE SCALE GENOMIC DNA]</scope>
    <source>
        <strain evidence="13">81-176</strain>
    </source>
</reference>
<evidence type="ECO:0000256" key="1">
    <source>
        <dbReference type="ARBA" id="ARBA00005046"/>
    </source>
</evidence>
<evidence type="ECO:0000256" key="11">
    <source>
        <dbReference type="ARBA" id="ARBA00049878"/>
    </source>
</evidence>
<dbReference type="GO" id="GO:0006777">
    <property type="term" value="P:Mo-molybdopterin cofactor biosynthetic process"/>
    <property type="evidence" value="ECO:0007669"/>
    <property type="project" value="UniProtKB-KW"/>
</dbReference>
<comment type="pathway">
    <text evidence="1">Cofactor biosynthesis; molybdopterin biosynthesis.</text>
</comment>
<evidence type="ECO:0000256" key="2">
    <source>
        <dbReference type="ARBA" id="ARBA00005426"/>
    </source>
</evidence>
<keyword evidence="5" id="KW-0501">Molybdenum cofactor biosynthesis</keyword>
<dbReference type="Pfam" id="PF02391">
    <property type="entry name" value="MoaE"/>
    <property type="match status" value="1"/>
</dbReference>
<evidence type="ECO:0000256" key="8">
    <source>
        <dbReference type="ARBA" id="ARBA00030407"/>
    </source>
</evidence>
<dbReference type="Gene3D" id="3.90.1170.40">
    <property type="entry name" value="Molybdopterin biosynthesis MoaE subunit"/>
    <property type="match status" value="1"/>
</dbReference>
<dbReference type="UniPathway" id="UPA00344"/>
<evidence type="ECO:0000256" key="7">
    <source>
        <dbReference type="ARBA" id="ARBA00029745"/>
    </source>
</evidence>
<evidence type="ECO:0000313" key="13">
    <source>
        <dbReference type="Proteomes" id="UP000000646"/>
    </source>
</evidence>
<dbReference type="InterPro" id="IPR036563">
    <property type="entry name" value="MoaE_sf"/>
</dbReference>
<dbReference type="eggNOG" id="COG0314">
    <property type="taxonomic scope" value="Bacteria"/>
</dbReference>
<dbReference type="EMBL" id="CP000538">
    <property type="protein sequence ID" value="EAQ72647.1"/>
    <property type="molecule type" value="Genomic_DNA"/>
</dbReference>
<comment type="catalytic activity">
    <reaction evidence="11">
        <text>2 [molybdopterin-synthase sulfur-carrier protein]-C-terminal-Gly-aminoethanethioate + cyclic pyranopterin phosphate + H2O = molybdopterin + 2 [molybdopterin-synthase sulfur-carrier protein]-C-terminal Gly-Gly + 2 H(+)</text>
        <dbReference type="Rhea" id="RHEA:26333"/>
        <dbReference type="Rhea" id="RHEA-COMP:12202"/>
        <dbReference type="Rhea" id="RHEA-COMP:19907"/>
        <dbReference type="ChEBI" id="CHEBI:15377"/>
        <dbReference type="ChEBI" id="CHEBI:15378"/>
        <dbReference type="ChEBI" id="CHEBI:58698"/>
        <dbReference type="ChEBI" id="CHEBI:59648"/>
        <dbReference type="ChEBI" id="CHEBI:90778"/>
        <dbReference type="ChEBI" id="CHEBI:232372"/>
        <dbReference type="EC" id="2.8.1.12"/>
    </reaction>
</comment>
<accession>A0A0H3PAG4</accession>
<dbReference type="InterPro" id="IPR003448">
    <property type="entry name" value="Mopterin_biosynth_MoaE"/>
</dbReference>
<dbReference type="RefSeq" id="WP_002855371.1">
    <property type="nucleotide sequence ID" value="NC_008787.1"/>
</dbReference>
<comment type="subunit">
    <text evidence="6">Heterotetramer of 2 MoaD subunits and 2 MoaE subunits. Also stable as homodimer. The enzyme changes between these two forms during catalysis.</text>
</comment>
<dbReference type="PANTHER" id="PTHR23404">
    <property type="entry name" value="MOLYBDOPTERIN SYNTHASE RELATED"/>
    <property type="match status" value="1"/>
</dbReference>
<dbReference type="AlphaFoldDB" id="A0A0H3PAG4"/>
<dbReference type="GO" id="GO:0030366">
    <property type="term" value="F:molybdopterin synthase activity"/>
    <property type="evidence" value="ECO:0007669"/>
    <property type="project" value="UniProtKB-EC"/>
</dbReference>
<evidence type="ECO:0000256" key="5">
    <source>
        <dbReference type="ARBA" id="ARBA00023150"/>
    </source>
</evidence>
<dbReference type="SUPFAM" id="SSF54690">
    <property type="entry name" value="Molybdopterin synthase subunit MoaE"/>
    <property type="match status" value="1"/>
</dbReference>
<comment type="similarity">
    <text evidence="2">Belongs to the MoaE family.</text>
</comment>
<organism evidence="12 13">
    <name type="scientific">Campylobacter jejuni subsp. jejuni serotype O:23/36 (strain 81-176)</name>
    <dbReference type="NCBI Taxonomy" id="354242"/>
    <lineage>
        <taxon>Bacteria</taxon>
        <taxon>Pseudomonadati</taxon>
        <taxon>Campylobacterota</taxon>
        <taxon>Epsilonproteobacteria</taxon>
        <taxon>Campylobacterales</taxon>
        <taxon>Campylobacteraceae</taxon>
        <taxon>Campylobacter</taxon>
    </lineage>
</organism>
<evidence type="ECO:0000313" key="12">
    <source>
        <dbReference type="EMBL" id="EAQ72647.1"/>
    </source>
</evidence>
<dbReference type="HOGENOM" id="CLU_117135_0_0_7"/>
<evidence type="ECO:0000256" key="9">
    <source>
        <dbReference type="ARBA" id="ARBA00030781"/>
    </source>
</evidence>
<gene>
    <name evidence="12" type="ordered locus">CJJ81176_1510</name>
</gene>